<dbReference type="Gene3D" id="1.10.287.110">
    <property type="entry name" value="DnaJ domain"/>
    <property type="match status" value="1"/>
</dbReference>
<evidence type="ECO:0000256" key="3">
    <source>
        <dbReference type="ARBA" id="ARBA00022692"/>
    </source>
</evidence>
<feature type="transmembrane region" description="Helical" evidence="10">
    <location>
        <begin position="12"/>
        <end position="34"/>
    </location>
</feature>
<keyword evidence="13" id="KW-1185">Reference proteome</keyword>
<comment type="subcellular location">
    <subcellularLocation>
        <location evidence="1">Endoplasmic reticulum membrane</location>
        <topology evidence="1">Multi-pass membrane protein</topology>
    </subcellularLocation>
</comment>
<dbReference type="InterPro" id="IPR014756">
    <property type="entry name" value="Ig_E-set"/>
</dbReference>
<feature type="compositionally biased region" description="Acidic residues" evidence="9">
    <location>
        <begin position="609"/>
        <end position="622"/>
    </location>
</feature>
<keyword evidence="8" id="KW-0143">Chaperone</keyword>
<dbReference type="SUPFAM" id="SSF46565">
    <property type="entry name" value="Chaperone J-domain"/>
    <property type="match status" value="1"/>
</dbReference>
<dbReference type="GO" id="GO:0031207">
    <property type="term" value="C:Sec62/Sec63 complex"/>
    <property type="evidence" value="ECO:0007669"/>
    <property type="project" value="TreeGrafter"/>
</dbReference>
<dbReference type="Pfam" id="PF02889">
    <property type="entry name" value="Sec63"/>
    <property type="match status" value="1"/>
</dbReference>
<dbReference type="InterPro" id="IPR001623">
    <property type="entry name" value="DnaJ_domain"/>
</dbReference>
<name>A0A5C3Q7E9_9AGAR</name>
<dbReference type="STRING" id="1884261.A0A5C3Q7E9"/>
<evidence type="ECO:0000256" key="2">
    <source>
        <dbReference type="ARBA" id="ARBA00022448"/>
    </source>
</evidence>
<evidence type="ECO:0000256" key="9">
    <source>
        <dbReference type="SAM" id="MobiDB-lite"/>
    </source>
</evidence>
<dbReference type="PANTHER" id="PTHR24075:SF0">
    <property type="entry name" value="TRANSLOCATION PROTEIN SEC63 HOMOLOG"/>
    <property type="match status" value="1"/>
</dbReference>
<dbReference type="SMART" id="SM00973">
    <property type="entry name" value="Sec63"/>
    <property type="match status" value="1"/>
</dbReference>
<gene>
    <name evidence="12" type="ORF">BDV98DRAFT_515965</name>
</gene>
<evidence type="ECO:0000313" key="13">
    <source>
        <dbReference type="Proteomes" id="UP000305067"/>
    </source>
</evidence>
<dbReference type="GO" id="GO:0006620">
    <property type="term" value="P:post-translational protein targeting to endoplasmic reticulum membrane"/>
    <property type="evidence" value="ECO:0007669"/>
    <property type="project" value="TreeGrafter"/>
</dbReference>
<evidence type="ECO:0000259" key="11">
    <source>
        <dbReference type="PROSITE" id="PS50076"/>
    </source>
</evidence>
<dbReference type="CDD" id="cd06257">
    <property type="entry name" value="DnaJ"/>
    <property type="match status" value="1"/>
</dbReference>
<evidence type="ECO:0000256" key="4">
    <source>
        <dbReference type="ARBA" id="ARBA00022824"/>
    </source>
</evidence>
<dbReference type="InterPro" id="IPR035892">
    <property type="entry name" value="C2_domain_sf"/>
</dbReference>
<dbReference type="GO" id="GO:0006614">
    <property type="term" value="P:SRP-dependent cotranslational protein targeting to membrane"/>
    <property type="evidence" value="ECO:0007669"/>
    <property type="project" value="TreeGrafter"/>
</dbReference>
<dbReference type="GO" id="GO:0003723">
    <property type="term" value="F:RNA binding"/>
    <property type="evidence" value="ECO:0007669"/>
    <property type="project" value="TreeGrafter"/>
</dbReference>
<evidence type="ECO:0000256" key="6">
    <source>
        <dbReference type="ARBA" id="ARBA00022989"/>
    </source>
</evidence>
<dbReference type="InterPro" id="IPR004179">
    <property type="entry name" value="Sec63-dom"/>
</dbReference>
<feature type="transmembrane region" description="Helical" evidence="10">
    <location>
        <begin position="198"/>
        <end position="220"/>
    </location>
</feature>
<dbReference type="Gene3D" id="1.10.3380.10">
    <property type="entry name" value="Sec63 N-terminal domain-like domain"/>
    <property type="match status" value="1"/>
</dbReference>
<feature type="domain" description="J" evidence="11">
    <location>
        <begin position="104"/>
        <end position="174"/>
    </location>
</feature>
<keyword evidence="6 10" id="KW-1133">Transmembrane helix</keyword>
<evidence type="ECO:0000256" key="7">
    <source>
        <dbReference type="ARBA" id="ARBA00023136"/>
    </source>
</evidence>
<feature type="region of interest" description="Disordered" evidence="9">
    <location>
        <begin position="605"/>
        <end position="667"/>
    </location>
</feature>
<dbReference type="PROSITE" id="PS50076">
    <property type="entry name" value="DNAJ_2"/>
    <property type="match status" value="1"/>
</dbReference>
<keyword evidence="4" id="KW-0256">Endoplasmic reticulum</keyword>
<evidence type="ECO:0000256" key="10">
    <source>
        <dbReference type="SAM" id="Phobius"/>
    </source>
</evidence>
<dbReference type="FunFam" id="1.10.287.110:FF:000039">
    <property type="entry name" value="Protein translocation complex component (Npl1)"/>
    <property type="match status" value="1"/>
</dbReference>
<dbReference type="PRINTS" id="PR00625">
    <property type="entry name" value="JDOMAIN"/>
</dbReference>
<dbReference type="SUPFAM" id="SSF81296">
    <property type="entry name" value="E set domains"/>
    <property type="match status" value="1"/>
</dbReference>
<accession>A0A5C3Q7E9</accession>
<dbReference type="GO" id="GO:0008320">
    <property type="term" value="F:protein transmembrane transporter activity"/>
    <property type="evidence" value="ECO:0007669"/>
    <property type="project" value="TreeGrafter"/>
</dbReference>
<dbReference type="OrthoDB" id="1734229at2759"/>
<dbReference type="Gene3D" id="2.60.40.150">
    <property type="entry name" value="C2 domain"/>
    <property type="match status" value="1"/>
</dbReference>
<evidence type="ECO:0000313" key="12">
    <source>
        <dbReference type="EMBL" id="TFK96330.1"/>
    </source>
</evidence>
<reference evidence="12 13" key="1">
    <citation type="journal article" date="2019" name="Nat. Ecol. Evol.">
        <title>Megaphylogeny resolves global patterns of mushroom evolution.</title>
        <authorList>
            <person name="Varga T."/>
            <person name="Krizsan K."/>
            <person name="Foldi C."/>
            <person name="Dima B."/>
            <person name="Sanchez-Garcia M."/>
            <person name="Sanchez-Ramirez S."/>
            <person name="Szollosi G.J."/>
            <person name="Szarkandi J.G."/>
            <person name="Papp V."/>
            <person name="Albert L."/>
            <person name="Andreopoulos W."/>
            <person name="Angelini C."/>
            <person name="Antonin V."/>
            <person name="Barry K.W."/>
            <person name="Bougher N.L."/>
            <person name="Buchanan P."/>
            <person name="Buyck B."/>
            <person name="Bense V."/>
            <person name="Catcheside P."/>
            <person name="Chovatia M."/>
            <person name="Cooper J."/>
            <person name="Damon W."/>
            <person name="Desjardin D."/>
            <person name="Finy P."/>
            <person name="Geml J."/>
            <person name="Haridas S."/>
            <person name="Hughes K."/>
            <person name="Justo A."/>
            <person name="Karasinski D."/>
            <person name="Kautmanova I."/>
            <person name="Kiss B."/>
            <person name="Kocsube S."/>
            <person name="Kotiranta H."/>
            <person name="LaButti K.M."/>
            <person name="Lechner B.E."/>
            <person name="Liimatainen K."/>
            <person name="Lipzen A."/>
            <person name="Lukacs Z."/>
            <person name="Mihaltcheva S."/>
            <person name="Morgado L.N."/>
            <person name="Niskanen T."/>
            <person name="Noordeloos M.E."/>
            <person name="Ohm R.A."/>
            <person name="Ortiz-Santana B."/>
            <person name="Ovrebo C."/>
            <person name="Racz N."/>
            <person name="Riley R."/>
            <person name="Savchenko A."/>
            <person name="Shiryaev A."/>
            <person name="Soop K."/>
            <person name="Spirin V."/>
            <person name="Szebenyi C."/>
            <person name="Tomsovsky M."/>
            <person name="Tulloss R.E."/>
            <person name="Uehling J."/>
            <person name="Grigoriev I.V."/>
            <person name="Vagvolgyi C."/>
            <person name="Papp T."/>
            <person name="Martin F.M."/>
            <person name="Miettinen O."/>
            <person name="Hibbett D.S."/>
            <person name="Nagy L.G."/>
        </authorList>
    </citation>
    <scope>NUCLEOTIDE SEQUENCE [LARGE SCALE GENOMIC DNA]</scope>
    <source>
        <strain evidence="12 13">CBS 309.79</strain>
    </source>
</reference>
<sequence length="667" mass="73825">MADYNYDESGSMFAYFLMSFLAIVLIPTTFSSLLNQQKSVQKGCQCKACEEQRGKLRRQTSSFNVSTKCVHLVAMTALIIAGWGAFGFLAYRVAGNEVTNSVYNPFEILGIGMSASEKEIKSHYKKLSKVFHPDKVKLKANETLETASNYFVELTKAYKALTNEEIRENVRKYGHPDGRRDVTMGIAIPPWFIQNHTIVLGIYAVLFGGALPMLVGKWWFGNRQQTKDGIQTKSAAVFFKSVKEDSTMEDITVALTKAYQFEVPVTKAASSEVKQLEKTIDEQGGALWKSVKKANGGKSSTALVLVFAHFLRLPVKDSRLQKAQRQIVLQTPVLLNAMVNIVSSRNWLLQTLAVMRLPAYIVQALVPGNTTRSKWAQLPGVSVDESLELSATCNSVRDVSGTLQSKSDSRLTDVKTASEVWKRPEIVDASFKVIGERIVTPSSFVFLVVKLRLPSSAAEKTSGDATKEEDVEQVKKRLRFNDEKDAAFLDSKKDMEDISPERLPKITAAHAPHWPGNRKPSWWIVLADDKANRVVVPPIKISDIPLSDPAAAEHDRDYRSYKIQFQAPPNVGLFTWKVYVISDTYVDDDVTRDVNLKIDDVSALTSEEMGNEDDISEPDEDSLAGQMAILKGGKVKAGGENGAESEEDESDTDGDESEGSSSDSDSD</sequence>
<dbReference type="SUPFAM" id="SSF158702">
    <property type="entry name" value="Sec63 N-terminal domain-like"/>
    <property type="match status" value="1"/>
</dbReference>
<dbReference type="Pfam" id="PF00226">
    <property type="entry name" value="DnaJ"/>
    <property type="match status" value="1"/>
</dbReference>
<dbReference type="PANTHER" id="PTHR24075">
    <property type="entry name" value="SEC63 DOMAIN-CONTAINING"/>
    <property type="match status" value="1"/>
</dbReference>
<keyword evidence="3 10" id="KW-0812">Transmembrane</keyword>
<protein>
    <submittedName>
        <fullName evidence="12">Sec63 Brl domain-containing protein</fullName>
    </submittedName>
</protein>
<evidence type="ECO:0000256" key="1">
    <source>
        <dbReference type="ARBA" id="ARBA00004477"/>
    </source>
</evidence>
<keyword evidence="7 10" id="KW-0472">Membrane</keyword>
<dbReference type="InterPro" id="IPR036869">
    <property type="entry name" value="J_dom_sf"/>
</dbReference>
<feature type="transmembrane region" description="Helical" evidence="10">
    <location>
        <begin position="69"/>
        <end position="91"/>
    </location>
</feature>
<evidence type="ECO:0000256" key="5">
    <source>
        <dbReference type="ARBA" id="ARBA00022927"/>
    </source>
</evidence>
<keyword evidence="5" id="KW-0653">Protein transport</keyword>
<dbReference type="EMBL" id="ML178862">
    <property type="protein sequence ID" value="TFK96330.1"/>
    <property type="molecule type" value="Genomic_DNA"/>
</dbReference>
<keyword evidence="2" id="KW-0813">Transport</keyword>
<feature type="compositionally biased region" description="Acidic residues" evidence="9">
    <location>
        <begin position="643"/>
        <end position="667"/>
    </location>
</feature>
<dbReference type="SMART" id="SM00271">
    <property type="entry name" value="DnaJ"/>
    <property type="match status" value="1"/>
</dbReference>
<organism evidence="12 13">
    <name type="scientific">Pterulicium gracile</name>
    <dbReference type="NCBI Taxonomy" id="1884261"/>
    <lineage>
        <taxon>Eukaryota</taxon>
        <taxon>Fungi</taxon>
        <taxon>Dikarya</taxon>
        <taxon>Basidiomycota</taxon>
        <taxon>Agaricomycotina</taxon>
        <taxon>Agaricomycetes</taxon>
        <taxon>Agaricomycetidae</taxon>
        <taxon>Agaricales</taxon>
        <taxon>Pleurotineae</taxon>
        <taxon>Pterulaceae</taxon>
        <taxon>Pterulicium</taxon>
    </lineage>
</organism>
<evidence type="ECO:0000256" key="8">
    <source>
        <dbReference type="ARBA" id="ARBA00023186"/>
    </source>
</evidence>
<dbReference type="AlphaFoldDB" id="A0A5C3Q7E9"/>
<proteinExistence type="predicted"/>
<dbReference type="Proteomes" id="UP000305067">
    <property type="component" value="Unassembled WGS sequence"/>
</dbReference>